<comment type="caution">
    <text evidence="1">The sequence shown here is derived from an EMBL/GenBank/DDBJ whole genome shotgun (WGS) entry which is preliminary data.</text>
</comment>
<protein>
    <recommendedName>
        <fullName evidence="2">SsuA/THI5-like domain-containing protein</fullName>
    </recommendedName>
</protein>
<dbReference type="SUPFAM" id="SSF53850">
    <property type="entry name" value="Periplasmic binding protein-like II"/>
    <property type="match status" value="1"/>
</dbReference>
<sequence length="328" mass="39026">MKKNIIIILFLFLSTIFLFWCNVNKDKNIVKDINEAKLKNLKVVIVNMEDLRVLMNLAFEKNIFKKNWLNVELMNVASWTDKLLMQNAVDVKIWSVSNALWMYFNDLDPVVIWKLFSNYTNAFVSRFPEKDIKNVKVVGIDRMWNDWQYWTLAALKNLWLDIDKLKIIAIPNDKLRFEMLKKKEIDFSSMTDFKPIYENKNNFTFFSKSATSILDWYEFSRVVLTNKRLLIEKNAELKSFMKSLYETIEYMKNNESETIEFISKSLSLTKIESETFYSQFKESLKKMEKIPKENDLKNVWTIVSAIVKPKNPSRDLKDFIYNGFVSEN</sequence>
<dbReference type="EMBL" id="AMFJ01000816">
    <property type="protein sequence ID" value="EKE26415.1"/>
    <property type="molecule type" value="Genomic_DNA"/>
</dbReference>
<evidence type="ECO:0000313" key="1">
    <source>
        <dbReference type="EMBL" id="EKE26415.1"/>
    </source>
</evidence>
<reference evidence="1" key="1">
    <citation type="journal article" date="2012" name="Science">
        <title>Fermentation, hydrogen, and sulfur metabolism in multiple uncultivated bacterial phyla.</title>
        <authorList>
            <person name="Wrighton K.C."/>
            <person name="Thomas B.C."/>
            <person name="Sharon I."/>
            <person name="Miller C.S."/>
            <person name="Castelle C.J."/>
            <person name="VerBerkmoes N.C."/>
            <person name="Wilkins M.J."/>
            <person name="Hettich R.L."/>
            <person name="Lipton M.S."/>
            <person name="Williams K.H."/>
            <person name="Long P.E."/>
            <person name="Banfield J.F."/>
        </authorList>
    </citation>
    <scope>NUCLEOTIDE SEQUENCE [LARGE SCALE GENOMIC DNA]</scope>
</reference>
<dbReference type="Gene3D" id="3.40.190.10">
    <property type="entry name" value="Periplasmic binding protein-like II"/>
    <property type="match status" value="1"/>
</dbReference>
<evidence type="ECO:0008006" key="2">
    <source>
        <dbReference type="Google" id="ProtNLM"/>
    </source>
</evidence>
<gene>
    <name evidence="1" type="ORF">ACD_4C00300G0006</name>
</gene>
<name>K2GSU9_9BACT</name>
<organism evidence="1">
    <name type="scientific">uncultured bacterium</name>
    <name type="common">gcode 4</name>
    <dbReference type="NCBI Taxonomy" id="1234023"/>
    <lineage>
        <taxon>Bacteria</taxon>
        <taxon>environmental samples</taxon>
    </lineage>
</organism>
<dbReference type="AlphaFoldDB" id="K2GSU9"/>
<proteinExistence type="predicted"/>
<accession>K2GSU9</accession>